<comment type="subcellular location">
    <subcellularLocation>
        <location evidence="1">Cell membrane</location>
        <topology evidence="1">Multi-pass membrane protein</topology>
    </subcellularLocation>
</comment>
<keyword evidence="4 7" id="KW-0812">Transmembrane</keyword>
<dbReference type="Gene3D" id="1.20.1250.20">
    <property type="entry name" value="MFS general substrate transporter like domains"/>
    <property type="match status" value="1"/>
</dbReference>
<keyword evidence="2" id="KW-0813">Transport</keyword>
<protein>
    <recommendedName>
        <fullName evidence="9">Major facilitator superfamily (MFS) profile domain-containing protein</fullName>
    </recommendedName>
</protein>
<reference evidence="8" key="1">
    <citation type="submission" date="2019-08" db="EMBL/GenBank/DDBJ databases">
        <authorList>
            <person name="Kucharzyk K."/>
            <person name="Murdoch R.W."/>
            <person name="Higgins S."/>
            <person name="Loffler F."/>
        </authorList>
    </citation>
    <scope>NUCLEOTIDE SEQUENCE</scope>
</reference>
<dbReference type="SUPFAM" id="SSF103473">
    <property type="entry name" value="MFS general substrate transporter"/>
    <property type="match status" value="1"/>
</dbReference>
<keyword evidence="6 7" id="KW-0472">Membrane</keyword>
<dbReference type="Pfam" id="PF07690">
    <property type="entry name" value="MFS_1"/>
    <property type="match status" value="1"/>
</dbReference>
<sequence length="187" mass="20723">MRSNSLIRNLLIYYAVFFFLISPAAFLTPLLITRSYGTEVWRLTANEVLYSGGSIFGGFLMASWGGFKNRMQTIALACAAYGISAVLLGVSTNFIFYLTVMFFTGIFSPVFYASEAVLIQETVDNDMQGRVFSMIDIIVMAVMPIGMLLFGPVADLTRVENLMITTGALMLVVGWVIFANKEKQINK</sequence>
<feature type="transmembrane region" description="Helical" evidence="7">
    <location>
        <begin position="162"/>
        <end position="179"/>
    </location>
</feature>
<evidence type="ECO:0000256" key="7">
    <source>
        <dbReference type="SAM" id="Phobius"/>
    </source>
</evidence>
<gene>
    <name evidence="8" type="ORF">SDC9_139444</name>
</gene>
<keyword evidence="3" id="KW-1003">Cell membrane</keyword>
<dbReference type="InterPro" id="IPR036259">
    <property type="entry name" value="MFS_trans_sf"/>
</dbReference>
<comment type="caution">
    <text evidence="8">The sequence shown here is derived from an EMBL/GenBank/DDBJ whole genome shotgun (WGS) entry which is preliminary data.</text>
</comment>
<organism evidence="8">
    <name type="scientific">bioreactor metagenome</name>
    <dbReference type="NCBI Taxonomy" id="1076179"/>
    <lineage>
        <taxon>unclassified sequences</taxon>
        <taxon>metagenomes</taxon>
        <taxon>ecological metagenomes</taxon>
    </lineage>
</organism>
<name>A0A645DSQ8_9ZZZZ</name>
<evidence type="ECO:0000313" key="8">
    <source>
        <dbReference type="EMBL" id="MPM92309.1"/>
    </source>
</evidence>
<dbReference type="InterPro" id="IPR011701">
    <property type="entry name" value="MFS"/>
</dbReference>
<dbReference type="EMBL" id="VSSQ01039264">
    <property type="protein sequence ID" value="MPM92309.1"/>
    <property type="molecule type" value="Genomic_DNA"/>
</dbReference>
<dbReference type="GO" id="GO:0005886">
    <property type="term" value="C:plasma membrane"/>
    <property type="evidence" value="ECO:0007669"/>
    <property type="project" value="UniProtKB-SubCell"/>
</dbReference>
<feature type="transmembrane region" description="Helical" evidence="7">
    <location>
        <begin position="96"/>
        <end position="119"/>
    </location>
</feature>
<proteinExistence type="predicted"/>
<feature type="transmembrane region" description="Helical" evidence="7">
    <location>
        <begin position="12"/>
        <end position="36"/>
    </location>
</feature>
<keyword evidence="5 7" id="KW-1133">Transmembrane helix</keyword>
<evidence type="ECO:0008006" key="9">
    <source>
        <dbReference type="Google" id="ProtNLM"/>
    </source>
</evidence>
<feature type="transmembrane region" description="Helical" evidence="7">
    <location>
        <begin position="48"/>
        <end position="67"/>
    </location>
</feature>
<accession>A0A645DSQ8</accession>
<evidence type="ECO:0000256" key="1">
    <source>
        <dbReference type="ARBA" id="ARBA00004651"/>
    </source>
</evidence>
<evidence type="ECO:0000256" key="2">
    <source>
        <dbReference type="ARBA" id="ARBA00022448"/>
    </source>
</evidence>
<feature type="transmembrane region" description="Helical" evidence="7">
    <location>
        <begin position="74"/>
        <end position="90"/>
    </location>
</feature>
<evidence type="ECO:0000256" key="6">
    <source>
        <dbReference type="ARBA" id="ARBA00023136"/>
    </source>
</evidence>
<evidence type="ECO:0000256" key="5">
    <source>
        <dbReference type="ARBA" id="ARBA00022989"/>
    </source>
</evidence>
<dbReference type="AlphaFoldDB" id="A0A645DSQ8"/>
<dbReference type="PANTHER" id="PTHR43266">
    <property type="entry name" value="MACROLIDE-EFFLUX PROTEIN"/>
    <property type="match status" value="1"/>
</dbReference>
<dbReference type="GO" id="GO:0022857">
    <property type="term" value="F:transmembrane transporter activity"/>
    <property type="evidence" value="ECO:0007669"/>
    <property type="project" value="InterPro"/>
</dbReference>
<evidence type="ECO:0000256" key="4">
    <source>
        <dbReference type="ARBA" id="ARBA00022692"/>
    </source>
</evidence>
<evidence type="ECO:0000256" key="3">
    <source>
        <dbReference type="ARBA" id="ARBA00022475"/>
    </source>
</evidence>
<feature type="transmembrane region" description="Helical" evidence="7">
    <location>
        <begin position="131"/>
        <end position="150"/>
    </location>
</feature>
<dbReference type="PANTHER" id="PTHR43266:SF10">
    <property type="entry name" value="BACILYSIN EXPORTER BACE-RELATED"/>
    <property type="match status" value="1"/>
</dbReference>